<keyword evidence="4" id="KW-1133">Transmembrane helix</keyword>
<evidence type="ECO:0000256" key="3">
    <source>
        <dbReference type="ARBA" id="ARBA00022692"/>
    </source>
</evidence>
<dbReference type="OrthoDB" id="3794528at2759"/>
<dbReference type="InterPro" id="IPR009311">
    <property type="entry name" value="IFI6/IFI27-like"/>
</dbReference>
<comment type="similarity">
    <text evidence="2">Belongs to the IFI6/IFI27 family.</text>
</comment>
<dbReference type="EMBL" id="KZ805591">
    <property type="protein sequence ID" value="PVH93421.1"/>
    <property type="molecule type" value="Genomic_DNA"/>
</dbReference>
<evidence type="ECO:0000313" key="8">
    <source>
        <dbReference type="Proteomes" id="UP000244855"/>
    </source>
</evidence>
<dbReference type="AlphaFoldDB" id="A0A2V1D5W2"/>
<dbReference type="Gene3D" id="6.10.110.10">
    <property type="match status" value="1"/>
</dbReference>
<dbReference type="GO" id="GO:0016020">
    <property type="term" value="C:membrane"/>
    <property type="evidence" value="ECO:0007669"/>
    <property type="project" value="UniProtKB-SubCell"/>
</dbReference>
<dbReference type="PANTHER" id="PTHR16932:SF18">
    <property type="entry name" value="INTERFERON, ALPHA-INDUCIBLE PROTEIN 27-LIKE 2"/>
    <property type="match status" value="1"/>
</dbReference>
<evidence type="ECO:0000256" key="4">
    <source>
        <dbReference type="ARBA" id="ARBA00022989"/>
    </source>
</evidence>
<reference evidence="7 8" key="1">
    <citation type="journal article" date="2018" name="Sci. Rep.">
        <title>Comparative genomics provides insights into the lifestyle and reveals functional heterogeneity of dark septate endophytic fungi.</title>
        <authorList>
            <person name="Knapp D.G."/>
            <person name="Nemeth J.B."/>
            <person name="Barry K."/>
            <person name="Hainaut M."/>
            <person name="Henrissat B."/>
            <person name="Johnson J."/>
            <person name="Kuo A."/>
            <person name="Lim J.H.P."/>
            <person name="Lipzen A."/>
            <person name="Nolan M."/>
            <person name="Ohm R.A."/>
            <person name="Tamas L."/>
            <person name="Grigoriev I.V."/>
            <person name="Spatafora J.W."/>
            <person name="Nagy L.G."/>
            <person name="Kovacs G.M."/>
        </authorList>
    </citation>
    <scope>NUCLEOTIDE SEQUENCE [LARGE SCALE GENOMIC DNA]</scope>
    <source>
        <strain evidence="7 8">DSE2036</strain>
    </source>
</reference>
<feature type="region of interest" description="Disordered" evidence="6">
    <location>
        <begin position="158"/>
        <end position="178"/>
    </location>
</feature>
<keyword evidence="8" id="KW-1185">Reference proteome</keyword>
<evidence type="ECO:0000256" key="5">
    <source>
        <dbReference type="ARBA" id="ARBA00023136"/>
    </source>
</evidence>
<dbReference type="Pfam" id="PF06140">
    <property type="entry name" value="Ifi-6-16"/>
    <property type="match status" value="1"/>
</dbReference>
<keyword evidence="3" id="KW-0812">Transmembrane</keyword>
<dbReference type="InterPro" id="IPR038213">
    <property type="entry name" value="IFI6/IFI27-like_sf"/>
</dbReference>
<evidence type="ECO:0000256" key="2">
    <source>
        <dbReference type="ARBA" id="ARBA00007262"/>
    </source>
</evidence>
<name>A0A2V1D5W2_9PLEO</name>
<evidence type="ECO:0000313" key="7">
    <source>
        <dbReference type="EMBL" id="PVH93421.1"/>
    </source>
</evidence>
<evidence type="ECO:0000256" key="1">
    <source>
        <dbReference type="ARBA" id="ARBA00004141"/>
    </source>
</evidence>
<keyword evidence="5" id="KW-0472">Membrane</keyword>
<organism evidence="7 8">
    <name type="scientific">Periconia macrospinosa</name>
    <dbReference type="NCBI Taxonomy" id="97972"/>
    <lineage>
        <taxon>Eukaryota</taxon>
        <taxon>Fungi</taxon>
        <taxon>Dikarya</taxon>
        <taxon>Ascomycota</taxon>
        <taxon>Pezizomycotina</taxon>
        <taxon>Dothideomycetes</taxon>
        <taxon>Pleosporomycetidae</taxon>
        <taxon>Pleosporales</taxon>
        <taxon>Massarineae</taxon>
        <taxon>Periconiaceae</taxon>
        <taxon>Periconia</taxon>
    </lineage>
</organism>
<comment type="subcellular location">
    <subcellularLocation>
        <location evidence="1">Membrane</location>
        <topology evidence="1">Multi-pass membrane protein</topology>
    </subcellularLocation>
</comment>
<evidence type="ECO:0000256" key="6">
    <source>
        <dbReference type="SAM" id="MobiDB-lite"/>
    </source>
</evidence>
<protein>
    <submittedName>
        <fullName evidence="7">Uncharacterized protein</fullName>
    </submittedName>
</protein>
<proteinExistence type="inferred from homology"/>
<feature type="compositionally biased region" description="Basic and acidic residues" evidence="6">
    <location>
        <begin position="159"/>
        <end position="178"/>
    </location>
</feature>
<accession>A0A2V1D5W2</accession>
<dbReference type="PANTHER" id="PTHR16932">
    <property type="entry name" value="INTERFERON ALPHA-INDUCIBLE PROTEIN 27"/>
    <property type="match status" value="1"/>
</dbReference>
<sequence>MGKSIGPAAGEAWKHVNSFGKEFHKQVSEATPGALQKLGEVGQEARKRLGNAAVHTGNWVVQNPGKTAVVVVAAPVAIALTPTALSAAGFTSTGVSAGSAAAAAQAGIGNVVGGSPFAILQSAAAGGAGGAIVNAAVGTSATVGAAAAVAPSVVKAVKKGQDEQKKGEQSTLKERAKL</sequence>
<dbReference type="Proteomes" id="UP000244855">
    <property type="component" value="Unassembled WGS sequence"/>
</dbReference>
<gene>
    <name evidence="7" type="ORF">DM02DRAFT_733140</name>
</gene>